<reference evidence="13 14" key="1">
    <citation type="journal article" date="2020" name="Mol. Plant">
        <title>The Chromosome-Based Rubber Tree Genome Provides New Insights into Spurge Genome Evolution and Rubber Biosynthesis.</title>
        <authorList>
            <person name="Liu J."/>
            <person name="Shi C."/>
            <person name="Shi C.C."/>
            <person name="Li W."/>
            <person name="Zhang Q.J."/>
            <person name="Zhang Y."/>
            <person name="Li K."/>
            <person name="Lu H.F."/>
            <person name="Shi C."/>
            <person name="Zhu S.T."/>
            <person name="Xiao Z.Y."/>
            <person name="Nan H."/>
            <person name="Yue Y."/>
            <person name="Zhu X.G."/>
            <person name="Wu Y."/>
            <person name="Hong X.N."/>
            <person name="Fan G.Y."/>
            <person name="Tong Y."/>
            <person name="Zhang D."/>
            <person name="Mao C.L."/>
            <person name="Liu Y.L."/>
            <person name="Hao S.J."/>
            <person name="Liu W.Q."/>
            <person name="Lv M.Q."/>
            <person name="Zhang H.B."/>
            <person name="Liu Y."/>
            <person name="Hu-Tang G.R."/>
            <person name="Wang J.P."/>
            <person name="Wang J.H."/>
            <person name="Sun Y.H."/>
            <person name="Ni S.B."/>
            <person name="Chen W.B."/>
            <person name="Zhang X.C."/>
            <person name="Jiao Y.N."/>
            <person name="Eichler E.E."/>
            <person name="Li G.H."/>
            <person name="Liu X."/>
            <person name="Gao L.Z."/>
        </authorList>
    </citation>
    <scope>NUCLEOTIDE SEQUENCE [LARGE SCALE GENOMIC DNA]</scope>
    <source>
        <strain evidence="14">cv. GT1</strain>
        <tissue evidence="13">Leaf</tissue>
    </source>
</reference>
<feature type="compositionally biased region" description="Basic and acidic residues" evidence="11">
    <location>
        <begin position="200"/>
        <end position="209"/>
    </location>
</feature>
<dbReference type="SUPFAM" id="SSF56112">
    <property type="entry name" value="Protein kinase-like (PK-like)"/>
    <property type="match status" value="1"/>
</dbReference>
<feature type="region of interest" description="Disordered" evidence="11">
    <location>
        <begin position="78"/>
        <end position="105"/>
    </location>
</feature>
<proteinExistence type="inferred from homology"/>
<gene>
    <name evidence="13" type="ORF">GH714_000477</name>
</gene>
<keyword evidence="7" id="KW-0418">Kinase</keyword>
<evidence type="ECO:0000256" key="2">
    <source>
        <dbReference type="ARBA" id="ARBA00012425"/>
    </source>
</evidence>
<dbReference type="Gene3D" id="1.10.510.10">
    <property type="entry name" value="Transferase(Phosphotransferase) domain 1"/>
    <property type="match status" value="1"/>
</dbReference>
<dbReference type="GO" id="GO:0005524">
    <property type="term" value="F:ATP binding"/>
    <property type="evidence" value="ECO:0007669"/>
    <property type="project" value="UniProtKB-KW"/>
</dbReference>
<comment type="catalytic activity">
    <reaction evidence="10">
        <text>L-seryl-[protein] + ATP = O-phospho-L-seryl-[protein] + ADP + H(+)</text>
        <dbReference type="Rhea" id="RHEA:17989"/>
        <dbReference type="Rhea" id="RHEA-COMP:9863"/>
        <dbReference type="Rhea" id="RHEA-COMP:11604"/>
        <dbReference type="ChEBI" id="CHEBI:15378"/>
        <dbReference type="ChEBI" id="CHEBI:29999"/>
        <dbReference type="ChEBI" id="CHEBI:30616"/>
        <dbReference type="ChEBI" id="CHEBI:83421"/>
        <dbReference type="ChEBI" id="CHEBI:456216"/>
        <dbReference type="EC" id="2.7.11.22"/>
    </reaction>
</comment>
<keyword evidence="3" id="KW-0723">Serine/threonine-protein kinase</keyword>
<evidence type="ECO:0000256" key="9">
    <source>
        <dbReference type="ARBA" id="ARBA00047811"/>
    </source>
</evidence>
<comment type="catalytic activity">
    <reaction evidence="9">
        <text>L-threonyl-[protein] + ATP = O-phospho-L-threonyl-[protein] + ADP + H(+)</text>
        <dbReference type="Rhea" id="RHEA:46608"/>
        <dbReference type="Rhea" id="RHEA-COMP:11060"/>
        <dbReference type="Rhea" id="RHEA-COMP:11605"/>
        <dbReference type="ChEBI" id="CHEBI:15378"/>
        <dbReference type="ChEBI" id="CHEBI:30013"/>
        <dbReference type="ChEBI" id="CHEBI:30616"/>
        <dbReference type="ChEBI" id="CHEBI:61977"/>
        <dbReference type="ChEBI" id="CHEBI:456216"/>
        <dbReference type="EC" id="2.7.11.22"/>
    </reaction>
</comment>
<name>A0A6A6LMH9_HEVBR</name>
<evidence type="ECO:0000256" key="11">
    <source>
        <dbReference type="SAM" id="MobiDB-lite"/>
    </source>
</evidence>
<comment type="caution">
    <text evidence="13">The sequence shown here is derived from an EMBL/GenBank/DDBJ whole genome shotgun (WGS) entry which is preliminary data.</text>
</comment>
<dbReference type="GO" id="GO:0010556">
    <property type="term" value="P:regulation of macromolecule biosynthetic process"/>
    <property type="evidence" value="ECO:0007669"/>
    <property type="project" value="UniProtKB-ARBA"/>
</dbReference>
<protein>
    <recommendedName>
        <fullName evidence="2">cyclin-dependent kinase</fullName>
        <ecNumber evidence="2">2.7.11.22</ecNumber>
    </recommendedName>
</protein>
<dbReference type="InterPro" id="IPR000719">
    <property type="entry name" value="Prot_kinase_dom"/>
</dbReference>
<dbReference type="EC" id="2.7.11.22" evidence="2"/>
<evidence type="ECO:0000256" key="7">
    <source>
        <dbReference type="ARBA" id="ARBA00022777"/>
    </source>
</evidence>
<feature type="compositionally biased region" description="Polar residues" evidence="11">
    <location>
        <begin position="224"/>
        <end position="235"/>
    </location>
</feature>
<dbReference type="PROSITE" id="PS00108">
    <property type="entry name" value="PROTEIN_KINASE_ST"/>
    <property type="match status" value="1"/>
</dbReference>
<dbReference type="GO" id="GO:0004693">
    <property type="term" value="F:cyclin-dependent protein serine/threonine kinase activity"/>
    <property type="evidence" value="ECO:0007669"/>
    <property type="project" value="UniProtKB-EC"/>
</dbReference>
<dbReference type="InterPro" id="IPR008271">
    <property type="entry name" value="Ser/Thr_kinase_AS"/>
</dbReference>
<dbReference type="GO" id="GO:0005634">
    <property type="term" value="C:nucleus"/>
    <property type="evidence" value="ECO:0007669"/>
    <property type="project" value="TreeGrafter"/>
</dbReference>
<dbReference type="PANTHER" id="PTHR24056">
    <property type="entry name" value="CELL DIVISION PROTEIN KINASE"/>
    <property type="match status" value="1"/>
</dbReference>
<dbReference type="InterPro" id="IPR011009">
    <property type="entry name" value="Kinase-like_dom_sf"/>
</dbReference>
<evidence type="ECO:0000256" key="6">
    <source>
        <dbReference type="ARBA" id="ARBA00022741"/>
    </source>
</evidence>
<dbReference type="PROSITE" id="PS50011">
    <property type="entry name" value="PROTEIN_KINASE_DOM"/>
    <property type="match status" value="1"/>
</dbReference>
<sequence>MAAGRVDVSRRRGCDGYSNNYFDRYRNGAHGVEFNRGVEHGVVYKNGYHISSNARKFRIQRSGLSCRDEGRELGELQSGIGLDHSSGLEDGEIPKSDDGIQMPPEKKRKFSPIIWEIEDKVATKNRVLPTSPALSNVTSPQRAYCQGPNIVLDAGVAKHAFTVNQLLGLDCVSDKPCVIGGLVDTTGSEPKSPAILFPKIPEEKHKDGSQEQFEGEGEEFTEARNISMSRWASDSDSPKDESLSDDEGGPGENICRKEPSAERMKFHREALEGDGLRSSGSSERDCSSRGDVNFGSKLKNVDLLDADGIQDENGSFNQFDHGLGYVEESVASTQRGVNMLQGCRSVYEYEKLHEINEGTYGKVYKAIDKKTGKPVALKKVKMDVGGDRNLEEYGFPLSSLREINILLSFHHLSVVNVKEVVVDSHDNVFMVMEYMEHDLKGLMQTMKQPFSTSEIKCLMLQLLEGVKYLHDNWVLHRDLKTSNLLLNNQGELKICDFGMSRQYGSPLKPYTSLVVTLWYRAPELLLGAKQYSTAMDMWSVGCIMAELLAKEPLFRGKGEIDQLGKIFRILGTPSETIWPGFSKLPGAKANFVRQPYNLLRNKFPASSFTGSPVLSDLGFDLLNKLLTYDPEKRITADAALNHAWFHEVPLPKSKEFMPTFPPSMQRKDRSQTARSILLSE</sequence>
<keyword evidence="8" id="KW-0067">ATP-binding</keyword>
<keyword evidence="6" id="KW-0547">Nucleotide-binding</keyword>
<keyword evidence="14" id="KW-1185">Reference proteome</keyword>
<dbReference type="FunFam" id="3.30.200.20:FF:000172">
    <property type="entry name" value="cyclin-dependent kinase G-2 isoform X1"/>
    <property type="match status" value="1"/>
</dbReference>
<evidence type="ECO:0000259" key="12">
    <source>
        <dbReference type="PROSITE" id="PS50011"/>
    </source>
</evidence>
<dbReference type="InterPro" id="IPR050108">
    <property type="entry name" value="CDK"/>
</dbReference>
<feature type="region of interest" description="Disordered" evidence="11">
    <location>
        <begin position="184"/>
        <end position="291"/>
    </location>
</feature>
<dbReference type="CDD" id="cd07843">
    <property type="entry name" value="STKc_CDC2L1"/>
    <property type="match status" value="1"/>
</dbReference>
<evidence type="ECO:0000313" key="14">
    <source>
        <dbReference type="Proteomes" id="UP000467840"/>
    </source>
</evidence>
<dbReference type="FunFam" id="1.10.510.10:FF:000211">
    <property type="entry name" value="Cyclin-dependent kinase G-2"/>
    <property type="match status" value="1"/>
</dbReference>
<dbReference type="GO" id="GO:0080090">
    <property type="term" value="P:regulation of primary metabolic process"/>
    <property type="evidence" value="ECO:0007669"/>
    <property type="project" value="UniProtKB-ARBA"/>
</dbReference>
<evidence type="ECO:0000256" key="1">
    <source>
        <dbReference type="ARBA" id="ARBA00006485"/>
    </source>
</evidence>
<feature type="compositionally biased region" description="Basic and acidic residues" evidence="11">
    <location>
        <begin position="254"/>
        <end position="275"/>
    </location>
</feature>
<dbReference type="SMART" id="SM00220">
    <property type="entry name" value="S_TKc"/>
    <property type="match status" value="1"/>
</dbReference>
<evidence type="ECO:0000256" key="3">
    <source>
        <dbReference type="ARBA" id="ARBA00022527"/>
    </source>
</evidence>
<dbReference type="EMBL" id="JAAGAX010000009">
    <property type="protein sequence ID" value="KAF2302630.1"/>
    <property type="molecule type" value="Genomic_DNA"/>
</dbReference>
<organism evidence="13 14">
    <name type="scientific">Hevea brasiliensis</name>
    <name type="common">Para rubber tree</name>
    <name type="synonym">Siphonia brasiliensis</name>
    <dbReference type="NCBI Taxonomy" id="3981"/>
    <lineage>
        <taxon>Eukaryota</taxon>
        <taxon>Viridiplantae</taxon>
        <taxon>Streptophyta</taxon>
        <taxon>Embryophyta</taxon>
        <taxon>Tracheophyta</taxon>
        <taxon>Spermatophyta</taxon>
        <taxon>Magnoliopsida</taxon>
        <taxon>eudicotyledons</taxon>
        <taxon>Gunneridae</taxon>
        <taxon>Pentapetalae</taxon>
        <taxon>rosids</taxon>
        <taxon>fabids</taxon>
        <taxon>Malpighiales</taxon>
        <taxon>Euphorbiaceae</taxon>
        <taxon>Crotonoideae</taxon>
        <taxon>Micrandreae</taxon>
        <taxon>Hevea</taxon>
    </lineage>
</organism>
<evidence type="ECO:0000256" key="8">
    <source>
        <dbReference type="ARBA" id="ARBA00022840"/>
    </source>
</evidence>
<keyword evidence="5" id="KW-0808">Transferase</keyword>
<evidence type="ECO:0000256" key="5">
    <source>
        <dbReference type="ARBA" id="ARBA00022679"/>
    </source>
</evidence>
<accession>A0A6A6LMH9</accession>
<comment type="similarity">
    <text evidence="1">Belongs to the protein kinase superfamily. CMGC Ser/Thr protein kinase family. CDC2/CDKX subfamily.</text>
</comment>
<keyword evidence="4" id="KW-0597">Phosphoprotein</keyword>
<dbReference type="GO" id="GO:0007346">
    <property type="term" value="P:regulation of mitotic cell cycle"/>
    <property type="evidence" value="ECO:0007669"/>
    <property type="project" value="TreeGrafter"/>
</dbReference>
<dbReference type="Gene3D" id="3.30.200.20">
    <property type="entry name" value="Phosphorylase Kinase, domain 1"/>
    <property type="match status" value="1"/>
</dbReference>
<evidence type="ECO:0000256" key="10">
    <source>
        <dbReference type="ARBA" id="ARBA00048367"/>
    </source>
</evidence>
<dbReference type="PANTHER" id="PTHR24056:SF501">
    <property type="entry name" value="CYCLIN-DEPENDENT KINASE"/>
    <property type="match status" value="1"/>
</dbReference>
<dbReference type="Proteomes" id="UP000467840">
    <property type="component" value="Chromosome 16"/>
</dbReference>
<dbReference type="AlphaFoldDB" id="A0A6A6LMH9"/>
<feature type="region of interest" description="Disordered" evidence="11">
    <location>
        <begin position="656"/>
        <end position="680"/>
    </location>
</feature>
<feature type="domain" description="Protein kinase" evidence="12">
    <location>
        <begin position="349"/>
        <end position="645"/>
    </location>
</feature>
<dbReference type="InterPro" id="IPR045267">
    <property type="entry name" value="CDK11/PITSLRE_STKc"/>
</dbReference>
<evidence type="ECO:0000313" key="13">
    <source>
        <dbReference type="EMBL" id="KAF2302630.1"/>
    </source>
</evidence>
<evidence type="ECO:0000256" key="4">
    <source>
        <dbReference type="ARBA" id="ARBA00022553"/>
    </source>
</evidence>
<dbReference type="Pfam" id="PF00069">
    <property type="entry name" value="Pkinase"/>
    <property type="match status" value="1"/>
</dbReference>